<dbReference type="GO" id="GO:0004553">
    <property type="term" value="F:hydrolase activity, hydrolyzing O-glycosyl compounds"/>
    <property type="evidence" value="ECO:0007669"/>
    <property type="project" value="InterPro"/>
</dbReference>
<dbReference type="InterPro" id="IPR051913">
    <property type="entry name" value="GH2_Domain-Containing"/>
</dbReference>
<dbReference type="Gene3D" id="3.20.20.80">
    <property type="entry name" value="Glycosidases"/>
    <property type="match status" value="1"/>
</dbReference>
<keyword evidence="2 8" id="KW-0378">Hydrolase</keyword>
<evidence type="ECO:0000256" key="1">
    <source>
        <dbReference type="ARBA" id="ARBA00007401"/>
    </source>
</evidence>
<evidence type="ECO:0000259" key="7">
    <source>
        <dbReference type="Pfam" id="PF02837"/>
    </source>
</evidence>
<accession>A0A7U3ZG23</accession>
<dbReference type="InterPro" id="IPR013783">
    <property type="entry name" value="Ig-like_fold"/>
</dbReference>
<feature type="domain" description="Glycosyl hydrolases family 2 sugar binding" evidence="7">
    <location>
        <begin position="42"/>
        <end position="160"/>
    </location>
</feature>
<dbReference type="Gene3D" id="2.60.40.10">
    <property type="entry name" value="Immunoglobulins"/>
    <property type="match status" value="1"/>
</dbReference>
<dbReference type="SUPFAM" id="SSF49303">
    <property type="entry name" value="beta-Galactosidase/glucuronidase domain"/>
    <property type="match status" value="1"/>
</dbReference>
<dbReference type="Pfam" id="PF02836">
    <property type="entry name" value="Glyco_hydro_2_C"/>
    <property type="match status" value="1"/>
</dbReference>
<keyword evidence="3" id="KW-0326">Glycosidase</keyword>
<dbReference type="PANTHER" id="PTHR42732:SF3">
    <property type="entry name" value="HYDROLASE"/>
    <property type="match status" value="1"/>
</dbReference>
<evidence type="ECO:0000259" key="6">
    <source>
        <dbReference type="Pfam" id="PF02836"/>
    </source>
</evidence>
<dbReference type="InterPro" id="IPR036156">
    <property type="entry name" value="Beta-gal/glucu_dom_sf"/>
</dbReference>
<dbReference type="EMBL" id="CP002859">
    <property type="protein sequence ID" value="AEI46480.1"/>
    <property type="molecule type" value="Genomic_DNA"/>
</dbReference>
<dbReference type="InterPro" id="IPR008979">
    <property type="entry name" value="Galactose-bd-like_sf"/>
</dbReference>
<name>A0A7U3ZG23_RUNSL</name>
<dbReference type="Proteomes" id="UP000000493">
    <property type="component" value="Chromosome"/>
</dbReference>
<evidence type="ECO:0000256" key="4">
    <source>
        <dbReference type="SAM" id="SignalP"/>
    </source>
</evidence>
<dbReference type="RefSeq" id="WP_013925805.1">
    <property type="nucleotide sequence ID" value="NC_015703.1"/>
</dbReference>
<reference evidence="8 9" key="2">
    <citation type="journal article" date="2012" name="Stand. Genomic Sci.">
        <title>Complete genome sequence of the aquatic bacterium Runella slithyformis type strain (LSU 4(T)).</title>
        <authorList>
            <person name="Copeland A."/>
            <person name="Zhang X."/>
            <person name="Misra M."/>
            <person name="Lapidus A."/>
            <person name="Nolan M."/>
            <person name="Lucas S."/>
            <person name="Deshpande S."/>
            <person name="Cheng J.F."/>
            <person name="Tapia R."/>
            <person name="Goodwin L.A."/>
            <person name="Pitluck S."/>
            <person name="Liolios K."/>
            <person name="Pagani I."/>
            <person name="Ivanova N."/>
            <person name="Mikhailova N."/>
            <person name="Pati A."/>
            <person name="Chen A."/>
            <person name="Palaniappan K."/>
            <person name="Land M."/>
            <person name="Hauser L."/>
            <person name="Pan C."/>
            <person name="Jeffries C.D."/>
            <person name="Detter J.C."/>
            <person name="Brambilla E.M."/>
            <person name="Rohde M."/>
            <person name="Djao O.D."/>
            <person name="Goker M."/>
            <person name="Sikorski J."/>
            <person name="Tindall B.J."/>
            <person name="Woyke T."/>
            <person name="Bristow J."/>
            <person name="Eisen J.A."/>
            <person name="Markowitz V."/>
            <person name="Hugenholtz P."/>
            <person name="Kyrpides N.C."/>
            <person name="Klenk H.P."/>
            <person name="Mavromatis K."/>
        </authorList>
    </citation>
    <scope>NUCLEOTIDE SEQUENCE [LARGE SCALE GENOMIC DNA]</scope>
    <source>
        <strain evidence="9">ATCC 29530 / DSM 19594 / LMG 11500 / NCIMB 11436 / LSU 4</strain>
    </source>
</reference>
<dbReference type="GO" id="GO:0005975">
    <property type="term" value="P:carbohydrate metabolic process"/>
    <property type="evidence" value="ECO:0007669"/>
    <property type="project" value="InterPro"/>
</dbReference>
<dbReference type="InterPro" id="IPR006104">
    <property type="entry name" value="Glyco_hydro_2_N"/>
</dbReference>
<comment type="similarity">
    <text evidence="1">Belongs to the glycosyl hydrolase 2 family.</text>
</comment>
<dbReference type="Pfam" id="PF02837">
    <property type="entry name" value="Glyco_hydro_2_N"/>
    <property type="match status" value="1"/>
</dbReference>
<evidence type="ECO:0000256" key="2">
    <source>
        <dbReference type="ARBA" id="ARBA00022801"/>
    </source>
</evidence>
<evidence type="ECO:0000313" key="8">
    <source>
        <dbReference type="EMBL" id="AEI46480.1"/>
    </source>
</evidence>
<keyword evidence="4" id="KW-0732">Signal</keyword>
<proteinExistence type="inferred from homology"/>
<dbReference type="AlphaFoldDB" id="A0A7U3ZG23"/>
<dbReference type="KEGG" id="rsi:Runsl_0020"/>
<dbReference type="InterPro" id="IPR017853">
    <property type="entry name" value="GH"/>
</dbReference>
<dbReference type="SUPFAM" id="SSF51445">
    <property type="entry name" value="(Trans)glycosidases"/>
    <property type="match status" value="1"/>
</dbReference>
<dbReference type="Gene3D" id="2.60.120.260">
    <property type="entry name" value="Galactose-binding domain-like"/>
    <property type="match status" value="1"/>
</dbReference>
<evidence type="ECO:0000259" key="5">
    <source>
        <dbReference type="Pfam" id="PF00703"/>
    </source>
</evidence>
<gene>
    <name evidence="8" type="ordered locus">Runsl_0020</name>
</gene>
<dbReference type="InterPro" id="IPR006102">
    <property type="entry name" value="Ig-like_GH2"/>
</dbReference>
<reference evidence="9" key="1">
    <citation type="submission" date="2011-06" db="EMBL/GenBank/DDBJ databases">
        <title>The complete genome of chromosome of Runella slithyformis DSM 19594.</title>
        <authorList>
            <consortium name="US DOE Joint Genome Institute (JGI-PGF)"/>
            <person name="Lucas S."/>
            <person name="Han J."/>
            <person name="Lapidus A."/>
            <person name="Bruce D."/>
            <person name="Goodwin L."/>
            <person name="Pitluck S."/>
            <person name="Peters L."/>
            <person name="Kyrpides N."/>
            <person name="Mavromatis K."/>
            <person name="Ivanova N."/>
            <person name="Ovchinnikova G."/>
            <person name="Zhang X."/>
            <person name="Misra M."/>
            <person name="Detter J.C."/>
            <person name="Tapia R."/>
            <person name="Han C."/>
            <person name="Land M."/>
            <person name="Hauser L."/>
            <person name="Markowitz V."/>
            <person name="Cheng J.-F."/>
            <person name="Hugenholtz P."/>
            <person name="Woyke T."/>
            <person name="Wu D."/>
            <person name="Tindall B."/>
            <person name="Faehrich R."/>
            <person name="Brambilla E."/>
            <person name="Klenk H.-P."/>
            <person name="Eisen J.A."/>
        </authorList>
    </citation>
    <scope>NUCLEOTIDE SEQUENCE [LARGE SCALE GENOMIC DNA]</scope>
    <source>
        <strain evidence="9">ATCC 29530 / DSM 19594 / LMG 11500 / NCIMB 11436 / LSU 4</strain>
    </source>
</reference>
<dbReference type="Pfam" id="PF00703">
    <property type="entry name" value="Glyco_hydro_2"/>
    <property type="match status" value="1"/>
</dbReference>
<feature type="signal peptide" evidence="4">
    <location>
        <begin position="1"/>
        <end position="19"/>
    </location>
</feature>
<evidence type="ECO:0000256" key="3">
    <source>
        <dbReference type="ARBA" id="ARBA00023295"/>
    </source>
</evidence>
<feature type="domain" description="Glycoside hydrolase family 2 catalytic" evidence="6">
    <location>
        <begin position="350"/>
        <end position="545"/>
    </location>
</feature>
<evidence type="ECO:0000313" key="9">
    <source>
        <dbReference type="Proteomes" id="UP000000493"/>
    </source>
</evidence>
<sequence length="947" mass="106072">MLRLSLCLCFLFLWVRALPAQTPVPLPEHPRPDWQRANWLNLNGAWEFRFDKEDAGLKQGWGKGTQKFPLSINVPFPWGAPLSGVKDEADIAWYQRTVTVPKDWKGQRVFVVIGASDYRTTVWFGGKELGTFEGGYVPFEFELPASALKAGAGQKLVIRVDDTRRDYALYGKQGYGNARGIWQTIYLEARANEYLETLHFTPDIDKGTVKVTATLPKPASQDLALTLNIAGVSAPATQTIGKGQSQLSFDVAVPDAKLWTLDNPHLYEVQAGLIPKSLLHLGEGTKASLQMGGLRGADGVNTYFGMRKISVVNLPGTNYPYVALNNQPIYLQLALDQSYHPEGFYTFPTDEFMKNEIKLAKDIGLNGIRTHIKIDVPRKLYWADKMGLLVMSDLPNFWGQPNAEARAESERVLPQLIKRDFNHPAIFSWILFNETWGLRTKVEENGKKVDRYLPETQQWVVSMYRKAKALDPSRLIEDNSICCGAGHTETDINSWHEYLPGYGWDEYLKNLTSKTAEGSTFNFEKGYTVGKQPNINSEFGNVWGYDGSSGDVDWTWDYHRAVNAFRQYPLVAGWLYTEHHDVINEWNGYFKFDRTPKYTGLEAFVPGMSLKDLHADIYVTTGQNISKSVRPTEVVQVPLTISSMTGRTDVGNELTLKVELNGWDAFGQEKKWQSFTQKIAYTPWMQQTMAPVYVIMPAEKSVAVLALTLQDSKGNVLSRNFNTYIVEKPQSSEMVTGGGQKNRLLTVDPKQFTDAKWSLKQWNVLEGLKVNGAGSGYFEYKIKWPADLKADNVSGASFIMEASAKQLYGKDKSGDVKIPDNYMLGGGTFDNSLNANSYPMTDDSKFSSDVAISFNGVSAGKLNLPDDPADHRGVLSWHYQPQNRKLREAGSYGYRLEVNVPADAILKAQQTGELVLRLAVEGNGGLAIYGEKFGMYPFDPTVIVKVK</sequence>
<dbReference type="PANTHER" id="PTHR42732">
    <property type="entry name" value="BETA-GALACTOSIDASE"/>
    <property type="match status" value="1"/>
</dbReference>
<feature type="chain" id="PRO_5031221356" evidence="4">
    <location>
        <begin position="20"/>
        <end position="947"/>
    </location>
</feature>
<organism evidence="8 9">
    <name type="scientific">Runella slithyformis (strain ATCC 29530 / DSM 19594 / LMG 11500 / NCIMB 11436 / LSU 4)</name>
    <dbReference type="NCBI Taxonomy" id="761193"/>
    <lineage>
        <taxon>Bacteria</taxon>
        <taxon>Pseudomonadati</taxon>
        <taxon>Bacteroidota</taxon>
        <taxon>Cytophagia</taxon>
        <taxon>Cytophagales</taxon>
        <taxon>Spirosomataceae</taxon>
        <taxon>Runella</taxon>
    </lineage>
</organism>
<keyword evidence="9" id="KW-1185">Reference proteome</keyword>
<protein>
    <submittedName>
        <fullName evidence="8">Glycoside hydrolase family 2 sugar binding protein</fullName>
    </submittedName>
</protein>
<feature type="domain" description="Glycoside hydrolase family 2 immunoglobulin-like beta-sandwich" evidence="5">
    <location>
        <begin position="194"/>
        <end position="273"/>
    </location>
</feature>
<dbReference type="InterPro" id="IPR006103">
    <property type="entry name" value="Glyco_hydro_2_cat"/>
</dbReference>
<dbReference type="SUPFAM" id="SSF49785">
    <property type="entry name" value="Galactose-binding domain-like"/>
    <property type="match status" value="1"/>
</dbReference>